<dbReference type="SUPFAM" id="SSF52499">
    <property type="entry name" value="Isochorismatase-like hydrolases"/>
    <property type="match status" value="1"/>
</dbReference>
<feature type="domain" description="Isochorismatase-like" evidence="1">
    <location>
        <begin position="29"/>
        <end position="149"/>
    </location>
</feature>
<accession>A0A0F9UHQ5</accession>
<evidence type="ECO:0000313" key="2">
    <source>
        <dbReference type="EMBL" id="KKN91199.1"/>
    </source>
</evidence>
<dbReference type="AlphaFoldDB" id="A0A0F9UHQ5"/>
<dbReference type="InterPro" id="IPR000868">
    <property type="entry name" value="Isochorismatase-like_dom"/>
</dbReference>
<comment type="caution">
    <text evidence="2">The sequence shown here is derived from an EMBL/GenBank/DDBJ whole genome shotgun (WGS) entry which is preliminary data.</text>
</comment>
<dbReference type="InterPro" id="IPR036380">
    <property type="entry name" value="Isochorismatase-like_sf"/>
</dbReference>
<name>A0A0F9UHQ5_9ZZZZ</name>
<dbReference type="Pfam" id="PF00857">
    <property type="entry name" value="Isochorismatase"/>
    <property type="match status" value="1"/>
</dbReference>
<dbReference type="Gene3D" id="3.40.50.850">
    <property type="entry name" value="Isochorismatase-like"/>
    <property type="match status" value="1"/>
</dbReference>
<proteinExistence type="predicted"/>
<organism evidence="2">
    <name type="scientific">marine sediment metagenome</name>
    <dbReference type="NCBI Taxonomy" id="412755"/>
    <lineage>
        <taxon>unclassified sequences</taxon>
        <taxon>metagenomes</taxon>
        <taxon>ecological metagenomes</taxon>
    </lineage>
</organism>
<gene>
    <name evidence="2" type="ORF">LCGC14_0220670</name>
</gene>
<dbReference type="EMBL" id="LAZR01000105">
    <property type="protein sequence ID" value="KKN91199.1"/>
    <property type="molecule type" value="Genomic_DNA"/>
</dbReference>
<reference evidence="2" key="1">
    <citation type="journal article" date="2015" name="Nature">
        <title>Complex archaea that bridge the gap between prokaryotes and eukaryotes.</title>
        <authorList>
            <person name="Spang A."/>
            <person name="Saw J.H."/>
            <person name="Jorgensen S.L."/>
            <person name="Zaremba-Niedzwiedzka K."/>
            <person name="Martijn J."/>
            <person name="Lind A.E."/>
            <person name="van Eijk R."/>
            <person name="Schleper C."/>
            <person name="Guy L."/>
            <person name="Ettema T.J."/>
        </authorList>
    </citation>
    <scope>NUCLEOTIDE SEQUENCE</scope>
</reference>
<evidence type="ECO:0000259" key="1">
    <source>
        <dbReference type="Pfam" id="PF00857"/>
    </source>
</evidence>
<protein>
    <recommendedName>
        <fullName evidence="1">Isochorismatase-like domain-containing protein</fullName>
    </recommendedName>
</protein>
<sequence length="188" mass="21613">MNAAERSRHLAHRRLEEYVSGGHRPERTLVIIDMQTDFYDKDEIIPNICSLIQYARQKIWAIIVVEYEGRGNTDDAIIQALDEYPHKETVYKQGMDGGKKVLDCINSHPSWPLDLLVCGIYGHACVPETVSGLFKSSDLVEISVVTDAVFKYYYPQTKMDEHDRHPEWMITMKNVLIDEESEVASHTE</sequence>